<dbReference type="InterPro" id="IPR036397">
    <property type="entry name" value="RNaseH_sf"/>
</dbReference>
<name>A0A1E1K2V9_9HELO</name>
<dbReference type="PANTHER" id="PTHR33481">
    <property type="entry name" value="REVERSE TRANSCRIPTASE"/>
    <property type="match status" value="1"/>
</dbReference>
<dbReference type="EMBL" id="FJUX01000012">
    <property type="protein sequence ID" value="CZS92438.1"/>
    <property type="molecule type" value="Genomic_DNA"/>
</dbReference>
<evidence type="ECO:0000313" key="2">
    <source>
        <dbReference type="Proteomes" id="UP000178912"/>
    </source>
</evidence>
<dbReference type="SUPFAM" id="SSF53098">
    <property type="entry name" value="Ribonuclease H-like"/>
    <property type="match status" value="1"/>
</dbReference>
<dbReference type="OrthoDB" id="3561817at2759"/>
<proteinExistence type="predicted"/>
<dbReference type="InterPro" id="IPR012337">
    <property type="entry name" value="RNaseH-like_sf"/>
</dbReference>
<gene>
    <name evidence="1" type="ORF">RAG0_02957</name>
</gene>
<dbReference type="Gene3D" id="3.30.420.10">
    <property type="entry name" value="Ribonuclease H-like superfamily/Ribonuclease H"/>
    <property type="match status" value="1"/>
</dbReference>
<accession>A0A1E1K2V9</accession>
<dbReference type="AlphaFoldDB" id="A0A1E1K2V9"/>
<dbReference type="GO" id="GO:0003676">
    <property type="term" value="F:nucleic acid binding"/>
    <property type="evidence" value="ECO:0007669"/>
    <property type="project" value="InterPro"/>
</dbReference>
<organism evidence="1 2">
    <name type="scientific">Rhynchosporium agropyri</name>
    <dbReference type="NCBI Taxonomy" id="914238"/>
    <lineage>
        <taxon>Eukaryota</taxon>
        <taxon>Fungi</taxon>
        <taxon>Dikarya</taxon>
        <taxon>Ascomycota</taxon>
        <taxon>Pezizomycotina</taxon>
        <taxon>Leotiomycetes</taxon>
        <taxon>Helotiales</taxon>
        <taxon>Ploettnerulaceae</taxon>
        <taxon>Rhynchosporium</taxon>
    </lineage>
</organism>
<protein>
    <submittedName>
        <fullName evidence="1">Uncharacterized protein</fullName>
    </submittedName>
</protein>
<reference evidence="2" key="1">
    <citation type="submission" date="2016-03" db="EMBL/GenBank/DDBJ databases">
        <authorList>
            <person name="Guldener U."/>
        </authorList>
    </citation>
    <scope>NUCLEOTIDE SEQUENCE [LARGE SCALE GENOMIC DNA]</scope>
    <source>
        <strain evidence="2">04CH-RAC-A.6.1</strain>
    </source>
</reference>
<dbReference type="CDD" id="cd09276">
    <property type="entry name" value="Rnase_HI_RT_non_LTR"/>
    <property type="match status" value="1"/>
</dbReference>
<sequence>MARCLVRQTAQVQITLSLRKALIACVLPSALYGTEAWYGGRRQAPDQNRQGRADTVSCRLGGHIQAVEKALTIVLRGVLPVWKTTPNVVLFRDAAVSSAEAVLEEAKLRFAMRLQTVHEYHPLVRRITPPIIARGRGARRPQALKTKLQRLRGMKKAEAAKVFKEWWAELPPDVVTIFSDGSEQYDKGVKYAGYGYAIYQNGKELHHGQGSINTLSHVFDAEAIGAWEGLQRTLRDPTLRHKKIIHGPSHKCQDAMAVYDISVRWSPGHTGIEGNEAADGYADVGCREPRWDGGPAGQPTVSGIRSVYRELRDAALRDWWHTQEETLSTWYSSWGLTYTTKPHKELDLPRPTLQRLLAAWTSHGDFAWYHRKCNHPESTNLLCSCGKEKSPEHLVMCRKAQKKYKYWPDKPDKLDVPIRNDRKDAKNYLRKLLQSPRKFVKYLDVKEFYSKICPRG</sequence>
<dbReference type="PANTHER" id="PTHR33481:SF1">
    <property type="entry name" value="ENDONUCLEASE_EXONUCLEASE_PHOSPHATASE DOMAIN-CONTAINING PROTEIN-RELATED"/>
    <property type="match status" value="1"/>
</dbReference>
<evidence type="ECO:0000313" key="1">
    <source>
        <dbReference type="EMBL" id="CZS92438.1"/>
    </source>
</evidence>
<dbReference type="Proteomes" id="UP000178912">
    <property type="component" value="Unassembled WGS sequence"/>
</dbReference>
<keyword evidence="2" id="KW-1185">Reference proteome</keyword>